<dbReference type="PANTHER" id="PTHR42885">
    <property type="entry name" value="HISTIDINOL-PHOSPHATE AMINOTRANSFERASE-RELATED"/>
    <property type="match status" value="1"/>
</dbReference>
<evidence type="ECO:0000256" key="4">
    <source>
        <dbReference type="ARBA" id="ARBA00012285"/>
    </source>
</evidence>
<evidence type="ECO:0000256" key="2">
    <source>
        <dbReference type="ARBA" id="ARBA00003444"/>
    </source>
</evidence>
<dbReference type="Pfam" id="PF00155">
    <property type="entry name" value="Aminotran_1_2"/>
    <property type="match status" value="1"/>
</dbReference>
<accession>A0ABN8A9D3</accession>
<dbReference type="EC" id="4.1.1.81" evidence="4"/>
<dbReference type="EMBL" id="CAKJTJ010000004">
    <property type="protein sequence ID" value="CAG9620232.1"/>
    <property type="molecule type" value="Genomic_DNA"/>
</dbReference>
<dbReference type="NCBIfam" id="TIGR01140">
    <property type="entry name" value="L_thr_O3P_dcar"/>
    <property type="match status" value="1"/>
</dbReference>
<evidence type="ECO:0000256" key="6">
    <source>
        <dbReference type="ARBA" id="ARBA00022898"/>
    </source>
</evidence>
<dbReference type="Gene3D" id="3.90.1150.10">
    <property type="entry name" value="Aspartate Aminotransferase, domain 1"/>
    <property type="match status" value="1"/>
</dbReference>
<dbReference type="InterPro" id="IPR015424">
    <property type="entry name" value="PyrdxlP-dep_Trfase"/>
</dbReference>
<evidence type="ECO:0000256" key="1">
    <source>
        <dbReference type="ARBA" id="ARBA00001933"/>
    </source>
</evidence>
<evidence type="ECO:0000256" key="3">
    <source>
        <dbReference type="ARBA" id="ARBA00004953"/>
    </source>
</evidence>
<dbReference type="InterPro" id="IPR004839">
    <property type="entry name" value="Aminotransferase_I/II_large"/>
</dbReference>
<name>A0ABN8A9D3_9BACI</name>
<comment type="catalytic activity">
    <reaction evidence="9">
        <text>O-phospho-L-threonine + H(+) = (R)-1-aminopropan-2-yl phosphate + CO2</text>
        <dbReference type="Rhea" id="RHEA:11492"/>
        <dbReference type="ChEBI" id="CHEBI:15378"/>
        <dbReference type="ChEBI" id="CHEBI:16526"/>
        <dbReference type="ChEBI" id="CHEBI:58563"/>
        <dbReference type="ChEBI" id="CHEBI:58675"/>
        <dbReference type="EC" id="4.1.1.81"/>
    </reaction>
</comment>
<evidence type="ECO:0000259" key="10">
    <source>
        <dbReference type="Pfam" id="PF00155"/>
    </source>
</evidence>
<evidence type="ECO:0000313" key="11">
    <source>
        <dbReference type="EMBL" id="CAG9620232.1"/>
    </source>
</evidence>
<feature type="domain" description="Aminotransferase class I/classII large" evidence="10">
    <location>
        <begin position="24"/>
        <end position="350"/>
    </location>
</feature>
<evidence type="ECO:0000256" key="9">
    <source>
        <dbReference type="ARBA" id="ARBA00048531"/>
    </source>
</evidence>
<dbReference type="InterPro" id="IPR015421">
    <property type="entry name" value="PyrdxlP-dep_Trfase_major"/>
</dbReference>
<dbReference type="GO" id="GO:0048472">
    <property type="term" value="F:threonine-phosphate decarboxylase activity"/>
    <property type="evidence" value="ECO:0007669"/>
    <property type="project" value="UniProtKB-EC"/>
</dbReference>
<reference evidence="11 12" key="1">
    <citation type="submission" date="2021-10" db="EMBL/GenBank/DDBJ databases">
        <authorList>
            <person name="Criscuolo A."/>
        </authorList>
    </citation>
    <scope>NUCLEOTIDE SEQUENCE [LARGE SCALE GENOMIC DNA]</scope>
    <source>
        <strain evidence="12">CIP 111883</strain>
    </source>
</reference>
<dbReference type="RefSeq" id="WP_230500170.1">
    <property type="nucleotide sequence ID" value="NZ_CAKJTJ010000004.1"/>
</dbReference>
<evidence type="ECO:0000256" key="7">
    <source>
        <dbReference type="ARBA" id="ARBA00023239"/>
    </source>
</evidence>
<keyword evidence="6" id="KW-0663">Pyridoxal phosphate</keyword>
<gene>
    <name evidence="11" type="primary">cobD_1</name>
    <name evidence="11" type="ORF">BACCIP111883_01000</name>
</gene>
<comment type="pathway">
    <text evidence="3">Cofactor biosynthesis; adenosylcobalamin biosynthesis.</text>
</comment>
<evidence type="ECO:0000256" key="8">
    <source>
        <dbReference type="ARBA" id="ARBA00029996"/>
    </source>
</evidence>
<dbReference type="CDD" id="cd00609">
    <property type="entry name" value="AAT_like"/>
    <property type="match status" value="1"/>
</dbReference>
<evidence type="ECO:0000313" key="12">
    <source>
        <dbReference type="Proteomes" id="UP000789833"/>
    </source>
</evidence>
<dbReference type="InterPro" id="IPR005860">
    <property type="entry name" value="CobD"/>
</dbReference>
<keyword evidence="12" id="KW-1185">Reference proteome</keyword>
<dbReference type="SUPFAM" id="SSF53383">
    <property type="entry name" value="PLP-dependent transferases"/>
    <property type="match status" value="1"/>
</dbReference>
<dbReference type="PANTHER" id="PTHR42885:SF1">
    <property type="entry name" value="THREONINE-PHOSPHATE DECARBOXYLASE"/>
    <property type="match status" value="1"/>
</dbReference>
<dbReference type="Gene3D" id="3.40.640.10">
    <property type="entry name" value="Type I PLP-dependent aspartate aminotransferase-like (Major domain)"/>
    <property type="match status" value="1"/>
</dbReference>
<comment type="function">
    <text evidence="2">Decarboxylates L-threonine-O-3-phosphate to yield (R)-1-amino-2-propanol O-2-phosphate, the precursor for the linkage between the nucleotide loop and the corrin ring in cobalamin.</text>
</comment>
<comment type="cofactor">
    <cofactor evidence="1">
        <name>pyridoxal 5'-phosphate</name>
        <dbReference type="ChEBI" id="CHEBI:597326"/>
    </cofactor>
</comment>
<sequence>MKWPDHGGQPTTMKQLYKMDESMKVLDFSANLNPLGPPQWLKGELELQWDKLLGYPDPHYAASKEELASFIGVTKEQLLLTNGGAEAIFLAAKYFEGKRAAIVHPAFSEYERACQHYHLDVKSFVLTAENYFKLPMESLLHTLRDIDVLFLCRPNNPTGTLIPKAEVKLLLDQGLNSDTYIVVDEAFIDFVPEEELTFLLTSYPNLILLRSLTKMYTIPGLRLGFLLGDKSVVEAMEKAQIPWSVNALADSVAPKLLKDDTFVRTTLKWLKEEIEILHAFYEKYDFYMSPTKVNFYLLQDKREPERTNEIFNFLFKRGVLPRHTHNFKGLQGRYMRFAVRSKTENTRLMDTLRDWRRSQ</sequence>
<organism evidence="11 12">
    <name type="scientific">Sutcliffiella rhizosphaerae</name>
    <dbReference type="NCBI Taxonomy" id="2880967"/>
    <lineage>
        <taxon>Bacteria</taxon>
        <taxon>Bacillati</taxon>
        <taxon>Bacillota</taxon>
        <taxon>Bacilli</taxon>
        <taxon>Bacillales</taxon>
        <taxon>Bacillaceae</taxon>
        <taxon>Sutcliffiella</taxon>
    </lineage>
</organism>
<keyword evidence="5" id="KW-0169">Cobalamin biosynthesis</keyword>
<protein>
    <recommendedName>
        <fullName evidence="4">threonine-phosphate decarboxylase</fullName>
        <ecNumber evidence="4">4.1.1.81</ecNumber>
    </recommendedName>
    <alternativeName>
        <fullName evidence="8">L-threonine-O-3-phosphate decarboxylase</fullName>
    </alternativeName>
</protein>
<evidence type="ECO:0000256" key="5">
    <source>
        <dbReference type="ARBA" id="ARBA00022573"/>
    </source>
</evidence>
<proteinExistence type="predicted"/>
<keyword evidence="7 11" id="KW-0456">Lyase</keyword>
<comment type="caution">
    <text evidence="11">The sequence shown here is derived from an EMBL/GenBank/DDBJ whole genome shotgun (WGS) entry which is preliminary data.</text>
</comment>
<dbReference type="InterPro" id="IPR015422">
    <property type="entry name" value="PyrdxlP-dep_Trfase_small"/>
</dbReference>
<dbReference type="Proteomes" id="UP000789833">
    <property type="component" value="Unassembled WGS sequence"/>
</dbReference>